<feature type="region of interest" description="Disordered" evidence="1">
    <location>
        <begin position="182"/>
        <end position="203"/>
    </location>
</feature>
<dbReference type="Gene3D" id="2.180.10.10">
    <property type="entry name" value="RHS repeat-associated core"/>
    <property type="match status" value="1"/>
</dbReference>
<sequence length="272" mass="30676">MEDELEQRAADYLSSVLGFNGERIDPVLGGYHLGNGYRLYSHSLRRFTSPDSMSPFGQGGINPYAYCEGDPINNTDPTGHFGIFGAIINVGIFAADLFTDGAASATAMVLAREGESIAARKAAQTGSKAIRRGVLEEIRLSLDRDSTRDLPPRLVRHEPLRKPVSKKLPPRLDRNDPCREIVEPRQAKHEKSLRQPPRAIPKPISKRVTFGPDQERLFTRSDEEIDESISWGGKSRRTLEWYRSAEYNGEYLVDHDIDLEFLEDCNTILYFH</sequence>
<reference evidence="2 3" key="1">
    <citation type="submission" date="2019-09" db="EMBL/GenBank/DDBJ databases">
        <authorList>
            <person name="Chandra G."/>
            <person name="Truman W A."/>
        </authorList>
    </citation>
    <scope>NUCLEOTIDE SEQUENCE [LARGE SCALE GENOMIC DNA]</scope>
    <source>
        <strain evidence="2">PS870</strain>
    </source>
</reference>
<evidence type="ECO:0000313" key="2">
    <source>
        <dbReference type="EMBL" id="VVP57197.1"/>
    </source>
</evidence>
<protein>
    <recommendedName>
        <fullName evidence="4">RHS repeat-associated core domain-containing protein</fullName>
    </recommendedName>
</protein>
<evidence type="ECO:0008006" key="4">
    <source>
        <dbReference type="Google" id="ProtNLM"/>
    </source>
</evidence>
<name>A0A5E7Q8N7_PSEFL</name>
<dbReference type="NCBIfam" id="TIGR03696">
    <property type="entry name" value="Rhs_assc_core"/>
    <property type="match status" value="1"/>
</dbReference>
<feature type="compositionally biased region" description="Basic and acidic residues" evidence="1">
    <location>
        <begin position="182"/>
        <end position="193"/>
    </location>
</feature>
<dbReference type="AlphaFoldDB" id="A0A5E7Q8N7"/>
<gene>
    <name evidence="2" type="ORF">PS870_05755</name>
</gene>
<dbReference type="InterPro" id="IPR022385">
    <property type="entry name" value="Rhs_assc_core"/>
</dbReference>
<feature type="region of interest" description="Disordered" evidence="1">
    <location>
        <begin position="158"/>
        <end position="177"/>
    </location>
</feature>
<proteinExistence type="predicted"/>
<dbReference type="SUPFAM" id="SSF56399">
    <property type="entry name" value="ADP-ribosylation"/>
    <property type="match status" value="1"/>
</dbReference>
<accession>A0A5E7Q8N7</accession>
<evidence type="ECO:0000256" key="1">
    <source>
        <dbReference type="SAM" id="MobiDB-lite"/>
    </source>
</evidence>
<dbReference type="Proteomes" id="UP000349468">
    <property type="component" value="Unassembled WGS sequence"/>
</dbReference>
<dbReference type="EMBL" id="CABVIK010000025">
    <property type="protein sequence ID" value="VVP57197.1"/>
    <property type="molecule type" value="Genomic_DNA"/>
</dbReference>
<organism evidence="2 3">
    <name type="scientific">Pseudomonas fluorescens</name>
    <dbReference type="NCBI Taxonomy" id="294"/>
    <lineage>
        <taxon>Bacteria</taxon>
        <taxon>Pseudomonadati</taxon>
        <taxon>Pseudomonadota</taxon>
        <taxon>Gammaproteobacteria</taxon>
        <taxon>Pseudomonadales</taxon>
        <taxon>Pseudomonadaceae</taxon>
        <taxon>Pseudomonas</taxon>
    </lineage>
</organism>
<evidence type="ECO:0000313" key="3">
    <source>
        <dbReference type="Proteomes" id="UP000349468"/>
    </source>
</evidence>